<feature type="compositionally biased region" description="Basic and acidic residues" evidence="4">
    <location>
        <begin position="27"/>
        <end position="47"/>
    </location>
</feature>
<dbReference type="SUPFAM" id="SSF52141">
    <property type="entry name" value="Uracil-DNA glycosylase-like"/>
    <property type="match status" value="1"/>
</dbReference>
<feature type="compositionally biased region" description="Polar residues" evidence="4">
    <location>
        <begin position="66"/>
        <end position="83"/>
    </location>
</feature>
<reference evidence="6 9" key="2">
    <citation type="submission" date="2024-02" db="EMBL/GenBank/DDBJ databases">
        <title>De novo assembly and annotation of 12 fungi associated with fruit tree decline syndrome in Ontario, Canada.</title>
        <authorList>
            <person name="Sulman M."/>
            <person name="Ellouze W."/>
            <person name="Ilyukhin E."/>
        </authorList>
    </citation>
    <scope>NUCLEOTIDE SEQUENCE [LARGE SCALE GENOMIC DNA]</scope>
    <source>
        <strain evidence="6 9">FDS-637</strain>
    </source>
</reference>
<dbReference type="STRING" id="420778.A0A1S8B4T1"/>
<evidence type="ECO:0000259" key="5">
    <source>
        <dbReference type="Pfam" id="PF03167"/>
    </source>
</evidence>
<keyword evidence="2" id="KW-0378">Hydrolase</keyword>
<dbReference type="EMBL" id="JAJVCZ030000001">
    <property type="protein sequence ID" value="KAL0264513.1"/>
    <property type="molecule type" value="Genomic_DNA"/>
</dbReference>
<reference evidence="7 8" key="1">
    <citation type="submission" date="2017-01" db="EMBL/GenBank/DDBJ databases">
        <title>Draft genome sequence of Diplodia seriata F98.1, a fungal species involved in grapevine trunk diseases.</title>
        <authorList>
            <person name="Robert-Siegwald G."/>
            <person name="Vallet J."/>
            <person name="Abou-Mansour E."/>
            <person name="Xu J."/>
            <person name="Rey P."/>
            <person name="Bertsch C."/>
            <person name="Rego C."/>
            <person name="Larignon P."/>
            <person name="Fontaine F."/>
            <person name="Lebrun M.-H."/>
        </authorList>
    </citation>
    <scope>NUCLEOTIDE SEQUENCE [LARGE SCALE GENOMIC DNA]</scope>
    <source>
        <strain evidence="7 8">F98.1</strain>
    </source>
</reference>
<dbReference type="InterPro" id="IPR036895">
    <property type="entry name" value="Uracil-DNA_glycosylase-like_sf"/>
</dbReference>
<dbReference type="OrthoDB" id="565731at2759"/>
<feature type="region of interest" description="Disordered" evidence="4">
    <location>
        <begin position="1"/>
        <end position="116"/>
    </location>
</feature>
<feature type="compositionally biased region" description="Polar residues" evidence="4">
    <location>
        <begin position="12"/>
        <end position="24"/>
    </location>
</feature>
<dbReference type="Pfam" id="PF03167">
    <property type="entry name" value="UDG"/>
    <property type="match status" value="1"/>
</dbReference>
<keyword evidence="9" id="KW-1185">Reference proteome</keyword>
<dbReference type="GO" id="GO:0006285">
    <property type="term" value="P:base-excision repair, AP site formation"/>
    <property type="evidence" value="ECO:0007669"/>
    <property type="project" value="InterPro"/>
</dbReference>
<name>A0A1S8B4T1_9PEZI</name>
<evidence type="ECO:0000313" key="8">
    <source>
        <dbReference type="Proteomes" id="UP000190776"/>
    </source>
</evidence>
<dbReference type="GO" id="GO:0004844">
    <property type="term" value="F:uracil DNA N-glycosylase activity"/>
    <property type="evidence" value="ECO:0007669"/>
    <property type="project" value="TreeGrafter"/>
</dbReference>
<dbReference type="PANTHER" id="PTHR12159:SF9">
    <property type="entry name" value="G_T MISMATCH-SPECIFIC THYMINE DNA GLYCOSYLASE"/>
    <property type="match status" value="1"/>
</dbReference>
<gene>
    <name evidence="6" type="primary">thp1</name>
    <name evidence="7" type="ORF">BK809_0006733</name>
    <name evidence="6" type="ORF">SLS55_000463</name>
</gene>
<evidence type="ECO:0000256" key="2">
    <source>
        <dbReference type="ARBA" id="ARBA00022801"/>
    </source>
</evidence>
<accession>A0A1S8B4T1</accession>
<evidence type="ECO:0000256" key="1">
    <source>
        <dbReference type="ARBA" id="ARBA00022763"/>
    </source>
</evidence>
<dbReference type="InterPro" id="IPR005122">
    <property type="entry name" value="Uracil-DNA_glycosylase-like"/>
</dbReference>
<keyword evidence="1" id="KW-0227">DNA damage</keyword>
<dbReference type="CDD" id="cd10028">
    <property type="entry name" value="UDG-F2_TDG_MUG"/>
    <property type="match status" value="1"/>
</dbReference>
<organism evidence="7 8">
    <name type="scientific">Diplodia seriata</name>
    <dbReference type="NCBI Taxonomy" id="420778"/>
    <lineage>
        <taxon>Eukaryota</taxon>
        <taxon>Fungi</taxon>
        <taxon>Dikarya</taxon>
        <taxon>Ascomycota</taxon>
        <taxon>Pezizomycotina</taxon>
        <taxon>Dothideomycetes</taxon>
        <taxon>Dothideomycetes incertae sedis</taxon>
        <taxon>Botryosphaeriales</taxon>
        <taxon>Botryosphaeriaceae</taxon>
        <taxon>Diplodia</taxon>
    </lineage>
</organism>
<dbReference type="Proteomes" id="UP001430584">
    <property type="component" value="Unassembled WGS sequence"/>
</dbReference>
<dbReference type="AlphaFoldDB" id="A0A1S8B4T1"/>
<dbReference type="EMBL" id="MSZU01000114">
    <property type="protein sequence ID" value="OMP82423.1"/>
    <property type="molecule type" value="Genomic_DNA"/>
</dbReference>
<evidence type="ECO:0000256" key="4">
    <source>
        <dbReference type="SAM" id="MobiDB-lite"/>
    </source>
</evidence>
<evidence type="ECO:0000313" key="6">
    <source>
        <dbReference type="EMBL" id="KAL0264513.1"/>
    </source>
</evidence>
<protein>
    <submittedName>
        <fullName evidence="7">G/U mismatch-specific uracil DNA glycosylase</fullName>
    </submittedName>
    <submittedName>
        <fullName evidence="6">Uracil DNA N-glycosylase Thp1</fullName>
    </submittedName>
</protein>
<proteinExistence type="predicted"/>
<keyword evidence="3" id="KW-0234">DNA repair</keyword>
<dbReference type="InterPro" id="IPR015637">
    <property type="entry name" value="MUG/TDG"/>
</dbReference>
<dbReference type="PANTHER" id="PTHR12159">
    <property type="entry name" value="G/T AND G/U MISMATCH-SPECIFIC DNA GLYCOSYLASE"/>
    <property type="match status" value="1"/>
</dbReference>
<dbReference type="RefSeq" id="XP_066637253.1">
    <property type="nucleotide sequence ID" value="XM_066771974.1"/>
</dbReference>
<dbReference type="GeneID" id="92004548"/>
<dbReference type="Proteomes" id="UP000190776">
    <property type="component" value="Unassembled WGS sequence"/>
</dbReference>
<sequence>MVQTRAGRSKLTEQSASANGASTEPTPPRDDTRPQPDTAMHERRDITRPASTFNGRLEQFHYPDSEATSPGKTASPQPTSSSRPALKRARTTPGLTTRAKDVAAQSPAKKRCASSKYAPPSHYAHLKPLTDILEPKLICVFVGFNPGVRTATAGHAYAHPSNLFWKLLHSSGLTDRLCRPEEDVDLPRLYSMGNTNLVSRPSKNEAELSKQEQAAGTPILEAKIREYKPEAVCIVGKGIWESIWRWRYGRNPSKAEFKYGWQDEKENIGKPESGSAADDKKDDVWQGARVYVATATSGLAASTTPAEKEAIWRPFGQWVKQRREERSTASSSS</sequence>
<comment type="caution">
    <text evidence="7">The sequence shown here is derived from an EMBL/GenBank/DDBJ whole genome shotgun (WGS) entry which is preliminary data.</text>
</comment>
<evidence type="ECO:0000313" key="9">
    <source>
        <dbReference type="Proteomes" id="UP001430584"/>
    </source>
</evidence>
<evidence type="ECO:0000313" key="7">
    <source>
        <dbReference type="EMBL" id="OMP82423.1"/>
    </source>
</evidence>
<dbReference type="FunFam" id="3.40.470.10:FF:000010">
    <property type="entry name" value="G/U mismatch-specific DNA glycosylase"/>
    <property type="match status" value="1"/>
</dbReference>
<feature type="domain" description="Uracil-DNA glycosylase-like" evidence="5">
    <location>
        <begin position="136"/>
        <end position="313"/>
    </location>
</feature>
<evidence type="ECO:0000256" key="3">
    <source>
        <dbReference type="ARBA" id="ARBA00023204"/>
    </source>
</evidence>
<dbReference type="GO" id="GO:0008263">
    <property type="term" value="F:pyrimidine-specific mismatch base pair DNA N-glycosylase activity"/>
    <property type="evidence" value="ECO:0007669"/>
    <property type="project" value="TreeGrafter"/>
</dbReference>
<dbReference type="Gene3D" id="3.40.470.10">
    <property type="entry name" value="Uracil-DNA glycosylase-like domain"/>
    <property type="match status" value="1"/>
</dbReference>